<gene>
    <name evidence="1" type="ORF">METZ01_LOCUS220115</name>
</gene>
<protein>
    <recommendedName>
        <fullName evidence="2">DUF1080 domain-containing protein</fullName>
    </recommendedName>
</protein>
<dbReference type="EMBL" id="UINC01052204">
    <property type="protein sequence ID" value="SVB67261.1"/>
    <property type="molecule type" value="Genomic_DNA"/>
</dbReference>
<reference evidence="1" key="1">
    <citation type="submission" date="2018-05" db="EMBL/GenBank/DDBJ databases">
        <authorList>
            <person name="Lanie J.A."/>
            <person name="Ng W.-L."/>
            <person name="Kazmierczak K.M."/>
            <person name="Andrzejewski T.M."/>
            <person name="Davidsen T.M."/>
            <person name="Wayne K.J."/>
            <person name="Tettelin H."/>
            <person name="Glass J.I."/>
            <person name="Rusch D."/>
            <person name="Podicherti R."/>
            <person name="Tsui H.-C.T."/>
            <person name="Winkler M.E."/>
        </authorList>
    </citation>
    <scope>NUCLEOTIDE SEQUENCE</scope>
</reference>
<sequence>MRTILTVLFCLSVSTQGANDGRWIDPADPTIPVDFKYQGEYVGSLENGGKSGCQVVALGSGIFQAVIYTGGLPGAGWDG</sequence>
<accession>A0A382FZA1</accession>
<organism evidence="1">
    <name type="scientific">marine metagenome</name>
    <dbReference type="NCBI Taxonomy" id="408172"/>
    <lineage>
        <taxon>unclassified sequences</taxon>
        <taxon>metagenomes</taxon>
        <taxon>ecological metagenomes</taxon>
    </lineage>
</organism>
<evidence type="ECO:0000313" key="1">
    <source>
        <dbReference type="EMBL" id="SVB67261.1"/>
    </source>
</evidence>
<proteinExistence type="predicted"/>
<name>A0A382FZA1_9ZZZZ</name>
<feature type="non-terminal residue" evidence="1">
    <location>
        <position position="79"/>
    </location>
</feature>
<dbReference type="AlphaFoldDB" id="A0A382FZA1"/>
<evidence type="ECO:0008006" key="2">
    <source>
        <dbReference type="Google" id="ProtNLM"/>
    </source>
</evidence>